<name>A0A6G1C215_9ORYZ</name>
<dbReference type="PANTHER" id="PTHR47885">
    <property type="entry name" value="AP-5 COMPLEX SUBUNIT ZETA-1"/>
    <property type="match status" value="1"/>
</dbReference>
<protein>
    <submittedName>
        <fullName evidence="1">Uncharacterized protein</fullName>
    </submittedName>
</protein>
<dbReference type="EMBL" id="SPHZ02000011">
    <property type="protein sequence ID" value="KAF0894051.1"/>
    <property type="molecule type" value="Genomic_DNA"/>
</dbReference>
<dbReference type="AlphaFoldDB" id="A0A6G1C215"/>
<evidence type="ECO:0000313" key="1">
    <source>
        <dbReference type="EMBL" id="KAF0894051.1"/>
    </source>
</evidence>
<accession>A0A6G1C215</accession>
<evidence type="ECO:0000313" key="2">
    <source>
        <dbReference type="Proteomes" id="UP000479710"/>
    </source>
</evidence>
<dbReference type="OrthoDB" id="744564at2759"/>
<organism evidence="1 2">
    <name type="scientific">Oryza meyeriana var. granulata</name>
    <dbReference type="NCBI Taxonomy" id="110450"/>
    <lineage>
        <taxon>Eukaryota</taxon>
        <taxon>Viridiplantae</taxon>
        <taxon>Streptophyta</taxon>
        <taxon>Embryophyta</taxon>
        <taxon>Tracheophyta</taxon>
        <taxon>Spermatophyta</taxon>
        <taxon>Magnoliopsida</taxon>
        <taxon>Liliopsida</taxon>
        <taxon>Poales</taxon>
        <taxon>Poaceae</taxon>
        <taxon>BOP clade</taxon>
        <taxon>Oryzoideae</taxon>
        <taxon>Oryzeae</taxon>
        <taxon>Oryzinae</taxon>
        <taxon>Oryza</taxon>
        <taxon>Oryza meyeriana</taxon>
    </lineage>
</organism>
<keyword evidence="2" id="KW-1185">Reference proteome</keyword>
<comment type="caution">
    <text evidence="1">The sequence shown here is derived from an EMBL/GenBank/DDBJ whole genome shotgun (WGS) entry which is preliminary data.</text>
</comment>
<dbReference type="PANTHER" id="PTHR47885:SF1">
    <property type="entry name" value="AP-5 COMPLEX SUBUNIT ZETA-1"/>
    <property type="match status" value="1"/>
</dbReference>
<dbReference type="Proteomes" id="UP000479710">
    <property type="component" value="Unassembled WGS sequence"/>
</dbReference>
<proteinExistence type="predicted"/>
<sequence>MTTTMGVSASEASPLCSCQLCFNSYAWSSHASCAARSHRTTLKLLRHYTCLCTATTPPPEEGVKKAMADEEQVERNEEFFKMLLALMDEAYTGSAIEDASGNAGSDDSGPLDPADLIFLDLLKDENYGIAVSSSSLKYMFSVLH</sequence>
<reference evidence="1 2" key="1">
    <citation type="submission" date="2019-11" db="EMBL/GenBank/DDBJ databases">
        <title>Whole genome sequence of Oryza granulata.</title>
        <authorList>
            <person name="Li W."/>
        </authorList>
    </citation>
    <scope>NUCLEOTIDE SEQUENCE [LARGE SCALE GENOMIC DNA]</scope>
    <source>
        <strain evidence="2">cv. Menghai</strain>
        <tissue evidence="1">Leaf</tissue>
    </source>
</reference>
<gene>
    <name evidence="1" type="ORF">E2562_033930</name>
</gene>